<reference evidence="2 3" key="1">
    <citation type="submission" date="2019-10" db="EMBL/GenBank/DDBJ databases">
        <authorList>
            <person name="Palmer J.M."/>
        </authorList>
    </citation>
    <scope>NUCLEOTIDE SEQUENCE [LARGE SCALE GENOMIC DNA]</scope>
    <source>
        <strain evidence="2 3">TWF730</strain>
    </source>
</reference>
<dbReference type="SUPFAM" id="SSF81383">
    <property type="entry name" value="F-box domain"/>
    <property type="match status" value="1"/>
</dbReference>
<protein>
    <recommendedName>
        <fullName evidence="1">F-box domain-containing protein</fullName>
    </recommendedName>
</protein>
<name>A0AAV9V507_9PEZI</name>
<comment type="caution">
    <text evidence="2">The sequence shown here is derived from an EMBL/GenBank/DDBJ whole genome shotgun (WGS) entry which is preliminary data.</text>
</comment>
<gene>
    <name evidence="2" type="ORF">TWF730_008437</name>
</gene>
<proteinExistence type="predicted"/>
<sequence length="603" mass="68642">MMSTKSALDVKTGTNGAVGLMHLPPEILWDISSYVKPCDLPKLVRVCKRVNEICIPRIYNTIILHPLDLKSPKSLVRGGNANFRHIRSLQIASNVENAGYWLEDLPGDAIDWISNVMRGQLDKFLSYLPDGVLREFAWRTDMLLGESTVDYLLQHQQNIDSLELLRLGTRRGFPAHPPERAEFSEKLLQQNKLVRLEVGDIPGCDGFELLQTFIRTIIKHQKTLKHIRFRCTSYETDQISQPVYPVHITDPIVWVYGTGGWSRRPIKDTISSCGIKLDPPSELIFPALESLDISDFELPADVTREAASLLDGVLQIRQLRSLKFRNCGYLDSMLWPVLSKYLSHISVLHLTIHLDYQPVYSFLEDQNVSTTLKELRLVMRVGREVRFPDLRRHSKTLRVLYLAMIDIYDQGPAASNAPRAAYICPTPREAVYQLMSLPQLEELAIAFPNPKISPIKINRNSFPSLRVLWVLSIAGILEARGPISENFFDSIFVEMSEPGPAVKSMQQKDYFDNIFTNPKAYPNNLQVVGVGLRENSEHPTDISVIAEILFDSADGLELTAELQDFNNVRKSFTILEGFFNKEEYSWVKVFGMGRGVWNIKRWA</sequence>
<dbReference type="Gene3D" id="3.80.10.10">
    <property type="entry name" value="Ribonuclease Inhibitor"/>
    <property type="match status" value="1"/>
</dbReference>
<dbReference type="PROSITE" id="PS50181">
    <property type="entry name" value="FBOX"/>
    <property type="match status" value="1"/>
</dbReference>
<accession>A0AAV9V507</accession>
<dbReference type="Pfam" id="PF12937">
    <property type="entry name" value="F-box-like"/>
    <property type="match status" value="1"/>
</dbReference>
<evidence type="ECO:0000259" key="1">
    <source>
        <dbReference type="PROSITE" id="PS50181"/>
    </source>
</evidence>
<dbReference type="InterPro" id="IPR036047">
    <property type="entry name" value="F-box-like_dom_sf"/>
</dbReference>
<feature type="domain" description="F-box" evidence="1">
    <location>
        <begin position="17"/>
        <end position="62"/>
    </location>
</feature>
<keyword evidence="3" id="KW-1185">Reference proteome</keyword>
<dbReference type="InterPro" id="IPR032675">
    <property type="entry name" value="LRR_dom_sf"/>
</dbReference>
<dbReference type="AlphaFoldDB" id="A0AAV9V507"/>
<dbReference type="EMBL" id="JAVHNS010000005">
    <property type="protein sequence ID" value="KAK6354017.1"/>
    <property type="molecule type" value="Genomic_DNA"/>
</dbReference>
<evidence type="ECO:0000313" key="2">
    <source>
        <dbReference type="EMBL" id="KAK6354017.1"/>
    </source>
</evidence>
<dbReference type="InterPro" id="IPR001810">
    <property type="entry name" value="F-box_dom"/>
</dbReference>
<dbReference type="Proteomes" id="UP001373714">
    <property type="component" value="Unassembled WGS sequence"/>
</dbReference>
<dbReference type="SUPFAM" id="SSF52047">
    <property type="entry name" value="RNI-like"/>
    <property type="match status" value="1"/>
</dbReference>
<organism evidence="2 3">
    <name type="scientific">Orbilia blumenaviensis</name>
    <dbReference type="NCBI Taxonomy" id="1796055"/>
    <lineage>
        <taxon>Eukaryota</taxon>
        <taxon>Fungi</taxon>
        <taxon>Dikarya</taxon>
        <taxon>Ascomycota</taxon>
        <taxon>Pezizomycotina</taxon>
        <taxon>Orbiliomycetes</taxon>
        <taxon>Orbiliales</taxon>
        <taxon>Orbiliaceae</taxon>
        <taxon>Orbilia</taxon>
    </lineage>
</organism>
<evidence type="ECO:0000313" key="3">
    <source>
        <dbReference type="Proteomes" id="UP001373714"/>
    </source>
</evidence>